<dbReference type="Gene3D" id="2.170.300.10">
    <property type="entry name" value="Tie2 ligand-binding domain superfamily"/>
    <property type="match status" value="1"/>
</dbReference>
<dbReference type="InParanoid" id="C3YLU3"/>
<name>C3YLU3_BRAFL</name>
<comment type="caution">
    <text evidence="2">Lacks conserved residue(s) required for the propagation of feature annotation.</text>
</comment>
<keyword evidence="2" id="KW-1015">Disulfide bond</keyword>
<reference evidence="4" key="1">
    <citation type="journal article" date="2008" name="Nature">
        <title>The amphioxus genome and the evolution of the chordate karyotype.</title>
        <authorList>
            <consortium name="US DOE Joint Genome Institute (JGI-PGF)"/>
            <person name="Putnam N.H."/>
            <person name="Butts T."/>
            <person name="Ferrier D.E.K."/>
            <person name="Furlong R.F."/>
            <person name="Hellsten U."/>
            <person name="Kawashima T."/>
            <person name="Robinson-Rechavi M."/>
            <person name="Shoguchi E."/>
            <person name="Terry A."/>
            <person name="Yu J.-K."/>
            <person name="Benito-Gutierrez E.L."/>
            <person name="Dubchak I."/>
            <person name="Garcia-Fernandez J."/>
            <person name="Gibson-Brown J.J."/>
            <person name="Grigoriev I.V."/>
            <person name="Horton A.C."/>
            <person name="de Jong P.J."/>
            <person name="Jurka J."/>
            <person name="Kapitonov V.V."/>
            <person name="Kohara Y."/>
            <person name="Kuroki Y."/>
            <person name="Lindquist E."/>
            <person name="Lucas S."/>
            <person name="Osoegawa K."/>
            <person name="Pennacchio L.A."/>
            <person name="Salamov A.A."/>
            <person name="Satou Y."/>
            <person name="Sauka-Spengler T."/>
            <person name="Schmutz J."/>
            <person name="Shin-I T."/>
            <person name="Toyoda A."/>
            <person name="Bronner-Fraser M."/>
            <person name="Fujiyama A."/>
            <person name="Holland L.Z."/>
            <person name="Holland P.W.H."/>
            <person name="Satoh N."/>
            <person name="Rokhsar D.S."/>
        </authorList>
    </citation>
    <scope>NUCLEOTIDE SEQUENCE [LARGE SCALE GENOMIC DNA]</scope>
    <source>
        <strain evidence="4">S238N-H82</strain>
        <tissue evidence="4">Testes</tissue>
    </source>
</reference>
<dbReference type="SUPFAM" id="SSF57196">
    <property type="entry name" value="EGF/Laminin"/>
    <property type="match status" value="1"/>
</dbReference>
<feature type="disulfide bond" evidence="2">
    <location>
        <begin position="15"/>
        <end position="24"/>
    </location>
</feature>
<organism>
    <name type="scientific">Branchiostoma floridae</name>
    <name type="common">Florida lancelet</name>
    <name type="synonym">Amphioxus</name>
    <dbReference type="NCBI Taxonomy" id="7739"/>
    <lineage>
        <taxon>Eukaryota</taxon>
        <taxon>Metazoa</taxon>
        <taxon>Chordata</taxon>
        <taxon>Cephalochordata</taxon>
        <taxon>Leptocardii</taxon>
        <taxon>Amphioxiformes</taxon>
        <taxon>Branchiostomatidae</taxon>
        <taxon>Branchiostoma</taxon>
    </lineage>
</organism>
<dbReference type="PROSITE" id="PS50026">
    <property type="entry name" value="EGF_3"/>
    <property type="match status" value="1"/>
</dbReference>
<evidence type="ECO:0000256" key="2">
    <source>
        <dbReference type="PROSITE-ProRule" id="PRU00076"/>
    </source>
</evidence>
<evidence type="ECO:0000313" key="4">
    <source>
        <dbReference type="EMBL" id="EEN58537.1"/>
    </source>
</evidence>
<dbReference type="PANTHER" id="PTHR24043">
    <property type="entry name" value="SCAVENGER RECEPTOR CLASS F"/>
    <property type="match status" value="1"/>
</dbReference>
<dbReference type="SMART" id="SM00181">
    <property type="entry name" value="EGF"/>
    <property type="match status" value="3"/>
</dbReference>
<dbReference type="eggNOG" id="KOG0200">
    <property type="taxonomic scope" value="Eukaryota"/>
</dbReference>
<dbReference type="GO" id="GO:0005044">
    <property type="term" value="F:scavenger receptor activity"/>
    <property type="evidence" value="ECO:0007669"/>
    <property type="project" value="InterPro"/>
</dbReference>
<protein>
    <recommendedName>
        <fullName evidence="3">EGF-like domain-containing protein</fullName>
    </recommendedName>
</protein>
<proteinExistence type="predicted"/>
<evidence type="ECO:0000256" key="1">
    <source>
        <dbReference type="ARBA" id="ARBA00022536"/>
    </source>
</evidence>
<dbReference type="FunFam" id="2.170.300.10:FF:000003">
    <property type="entry name" value="tyrosine-protein kinase receptor Tie-1 isoform X1"/>
    <property type="match status" value="1"/>
</dbReference>
<dbReference type="PROSITE" id="PS00022">
    <property type="entry name" value="EGF_1"/>
    <property type="match status" value="3"/>
</dbReference>
<dbReference type="InterPro" id="IPR042635">
    <property type="entry name" value="MEGF10/SREC1/2-like"/>
</dbReference>
<dbReference type="PANTHER" id="PTHR24043:SF8">
    <property type="entry name" value="EGF-LIKE DOMAIN-CONTAINING PROTEIN"/>
    <property type="match status" value="1"/>
</dbReference>
<dbReference type="AlphaFoldDB" id="C3YLU3"/>
<accession>C3YLU3</accession>
<dbReference type="EMBL" id="GG666529">
    <property type="protein sequence ID" value="EEN58537.1"/>
    <property type="molecule type" value="Genomic_DNA"/>
</dbReference>
<keyword evidence="1 2" id="KW-0245">EGF-like domain</keyword>
<dbReference type="InterPro" id="IPR000742">
    <property type="entry name" value="EGF"/>
</dbReference>
<sequence>CYHGGRCDEDGSCICPPGFYGDNCELACDRPDKYGQSCQWSCTGGGRTCQKSLICLPDPYGCECANGYKGFDCDTACGSSEYGPGCTQTCDCRNGGTCDRNKGCLCTGDWRGPTCEEKSKYYYDYIPFEIL</sequence>
<evidence type="ECO:0000259" key="3">
    <source>
        <dbReference type="PROSITE" id="PS50026"/>
    </source>
</evidence>
<feature type="domain" description="EGF-like" evidence="3">
    <location>
        <begin position="1"/>
        <end position="25"/>
    </location>
</feature>
<gene>
    <name evidence="4" type="ORF">BRAFLDRAFT_227275</name>
</gene>
<feature type="non-terminal residue" evidence="4">
    <location>
        <position position="1"/>
    </location>
</feature>